<evidence type="ECO:0000313" key="10">
    <source>
        <dbReference type="EMBL" id="RVT93861.1"/>
    </source>
</evidence>
<comment type="subcellular location">
    <subcellularLocation>
        <location evidence="1">Cell membrane</location>
        <topology evidence="1">Multi-pass membrane protein</topology>
    </subcellularLocation>
</comment>
<dbReference type="PANTHER" id="PTHR32234:SF3">
    <property type="entry name" value="SUPPRESSION OF COPPER SENSITIVITY PROTEIN"/>
    <property type="match status" value="1"/>
</dbReference>
<evidence type="ECO:0000259" key="9">
    <source>
        <dbReference type="PROSITE" id="PS51352"/>
    </source>
</evidence>
<feature type="transmembrane region" description="Helical" evidence="7">
    <location>
        <begin position="331"/>
        <end position="349"/>
    </location>
</feature>
<gene>
    <name evidence="10" type="ORF">EOD43_08365</name>
</gene>
<dbReference type="PANTHER" id="PTHR32234">
    <property type="entry name" value="THIOL:DISULFIDE INTERCHANGE PROTEIN DSBD"/>
    <property type="match status" value="1"/>
</dbReference>
<evidence type="ECO:0000256" key="5">
    <source>
        <dbReference type="ARBA" id="ARBA00022989"/>
    </source>
</evidence>
<feature type="transmembrane region" description="Helical" evidence="7">
    <location>
        <begin position="409"/>
        <end position="437"/>
    </location>
</feature>
<feature type="transmembrane region" description="Helical" evidence="7">
    <location>
        <begin position="505"/>
        <end position="524"/>
    </location>
</feature>
<dbReference type="GO" id="GO:0015035">
    <property type="term" value="F:protein-disulfide reductase activity"/>
    <property type="evidence" value="ECO:0007669"/>
    <property type="project" value="TreeGrafter"/>
</dbReference>
<proteinExistence type="predicted"/>
<dbReference type="Pfam" id="PF02683">
    <property type="entry name" value="DsbD_TM"/>
    <property type="match status" value="1"/>
</dbReference>
<evidence type="ECO:0000256" key="6">
    <source>
        <dbReference type="ARBA" id="ARBA00023136"/>
    </source>
</evidence>
<organism evidence="10 11">
    <name type="scientific">Sphingomonas crocodyli</name>
    <dbReference type="NCBI Taxonomy" id="1979270"/>
    <lineage>
        <taxon>Bacteria</taxon>
        <taxon>Pseudomonadati</taxon>
        <taxon>Pseudomonadota</taxon>
        <taxon>Alphaproteobacteria</taxon>
        <taxon>Sphingomonadales</taxon>
        <taxon>Sphingomonadaceae</taxon>
        <taxon>Sphingomonas</taxon>
    </lineage>
</organism>
<dbReference type="GO" id="GO:0017004">
    <property type="term" value="P:cytochrome complex assembly"/>
    <property type="evidence" value="ECO:0007669"/>
    <property type="project" value="UniProtKB-KW"/>
</dbReference>
<feature type="transmembrane region" description="Helical" evidence="7">
    <location>
        <begin position="369"/>
        <end position="388"/>
    </location>
</feature>
<dbReference type="InterPro" id="IPR028250">
    <property type="entry name" value="DsbDN"/>
</dbReference>
<dbReference type="Gene3D" id="3.40.30.10">
    <property type="entry name" value="Glutaredoxin"/>
    <property type="match status" value="1"/>
</dbReference>
<keyword evidence="3 7" id="KW-0812">Transmembrane</keyword>
<feature type="transmembrane region" description="Helical" evidence="7">
    <location>
        <begin position="287"/>
        <end position="311"/>
    </location>
</feature>
<evidence type="ECO:0000256" key="3">
    <source>
        <dbReference type="ARBA" id="ARBA00022692"/>
    </source>
</evidence>
<name>A0A437M816_9SPHN</name>
<reference evidence="10 11" key="1">
    <citation type="submission" date="2019-01" db="EMBL/GenBank/DDBJ databases">
        <authorList>
            <person name="Chen W.-M."/>
        </authorList>
    </citation>
    <scope>NUCLEOTIDE SEQUENCE [LARGE SCALE GENOMIC DNA]</scope>
    <source>
        <strain evidence="10 11">CCP-7</strain>
    </source>
</reference>
<evidence type="ECO:0000256" key="7">
    <source>
        <dbReference type="SAM" id="Phobius"/>
    </source>
</evidence>
<feature type="transmembrane region" description="Helical" evidence="7">
    <location>
        <begin position="479"/>
        <end position="499"/>
    </location>
</feature>
<dbReference type="Proteomes" id="UP000282971">
    <property type="component" value="Unassembled WGS sequence"/>
</dbReference>
<keyword evidence="8" id="KW-0732">Signal</keyword>
<dbReference type="Pfam" id="PF13899">
    <property type="entry name" value="Thioredoxin_7"/>
    <property type="match status" value="1"/>
</dbReference>
<dbReference type="PROSITE" id="PS51352">
    <property type="entry name" value="THIOREDOXIN_2"/>
    <property type="match status" value="1"/>
</dbReference>
<feature type="domain" description="Thioredoxin" evidence="9">
    <location>
        <begin position="552"/>
        <end position="675"/>
    </location>
</feature>
<evidence type="ECO:0000313" key="11">
    <source>
        <dbReference type="Proteomes" id="UP000282971"/>
    </source>
</evidence>
<protein>
    <submittedName>
        <fullName evidence="10">Thiol:disulfide interchange protein</fullName>
    </submittedName>
</protein>
<accession>A0A437M816</accession>
<feature type="signal peptide" evidence="8">
    <location>
        <begin position="1"/>
        <end position="20"/>
    </location>
</feature>
<evidence type="ECO:0000256" key="8">
    <source>
        <dbReference type="SAM" id="SignalP"/>
    </source>
</evidence>
<dbReference type="CDD" id="cd02953">
    <property type="entry name" value="DsbDgamma"/>
    <property type="match status" value="1"/>
</dbReference>
<keyword evidence="4" id="KW-0201">Cytochrome c-type biogenesis</keyword>
<feature type="chain" id="PRO_5019519269" evidence="8">
    <location>
        <begin position="21"/>
        <end position="675"/>
    </location>
</feature>
<comment type="caution">
    <text evidence="10">The sequence shown here is derived from an EMBL/GenBank/DDBJ whole genome shotgun (WGS) entry which is preliminary data.</text>
</comment>
<keyword evidence="5 7" id="KW-1133">Transmembrane helix</keyword>
<evidence type="ECO:0000256" key="1">
    <source>
        <dbReference type="ARBA" id="ARBA00004651"/>
    </source>
</evidence>
<dbReference type="OrthoDB" id="9811036at2"/>
<keyword evidence="2" id="KW-1003">Cell membrane</keyword>
<dbReference type="AlphaFoldDB" id="A0A437M816"/>
<dbReference type="InterPro" id="IPR003834">
    <property type="entry name" value="Cyt_c_assmbl_TM_dom"/>
</dbReference>
<dbReference type="GO" id="GO:0005886">
    <property type="term" value="C:plasma membrane"/>
    <property type="evidence" value="ECO:0007669"/>
    <property type="project" value="UniProtKB-SubCell"/>
</dbReference>
<dbReference type="InterPro" id="IPR013766">
    <property type="entry name" value="Thioredoxin_domain"/>
</dbReference>
<sequence>MLRRFLLLLALLLAPLRVEAAGNHLTATLLAESATPKPGSRITLALSMTPEKDWHGYWENPGDAGVPTVVEWSLPEGAKTDGLRYPVPQRLIVLGLMNYVYEAPYALLTTLDVPTNLKPGQRFTVAGDANWLVCSASTCVPEKGRISVDLVAGDGAVDPATRAKFDRWRAAMPMPLSQPASFEKKGDRIRIAIPYPAAQPVADPYFYPATDGVIDYAAPQSISRNGDQLIVEAKAKEDGSDVAGLSGVIATGEGRGLTVQAGKGAVPAAGVAIGASGDGKGFDLRTFLLALGGALLGGLLLNIMPCVFPILSLKALSLARAGGSEARVEALSYAAGVILSCIALGGVILALRAGGSMVGWAFQLQDPRVIAGLLLLMTAISLNMAGLFELRTIGVGDSLTHGKGAMPAFWTGVLAALVATPCTGPFMAGALGAALVLPTVAAIAVFGGLGLGLALPFVAIGFVPALRRKLPKPGPWMETLRHILAVPMFATALGLAWILGRQAGVDGMALGISAALLLGLALWWAGARQAKARRFAFAPLLPALAIAVAAALLVPKGGAVASVAKVEGEAFDEAKLASLTAEGKPVFLYFTADWCLTCKVNEKAAIDRDDVRAAFKQAGVTVMVGDWTDGNPAIGRFLEAKGRSGVPLYLFYHRDGQIETLPQLLTPATLMGLRA</sequence>
<evidence type="ECO:0000256" key="2">
    <source>
        <dbReference type="ARBA" id="ARBA00022475"/>
    </source>
</evidence>
<dbReference type="InterPro" id="IPR036249">
    <property type="entry name" value="Thioredoxin-like_sf"/>
</dbReference>
<evidence type="ECO:0000256" key="4">
    <source>
        <dbReference type="ARBA" id="ARBA00022748"/>
    </source>
</evidence>
<dbReference type="GO" id="GO:0045454">
    <property type="term" value="P:cell redox homeostasis"/>
    <property type="evidence" value="ECO:0007669"/>
    <property type="project" value="TreeGrafter"/>
</dbReference>
<feature type="transmembrane region" description="Helical" evidence="7">
    <location>
        <begin position="536"/>
        <end position="554"/>
    </location>
</feature>
<dbReference type="SUPFAM" id="SSF52833">
    <property type="entry name" value="Thioredoxin-like"/>
    <property type="match status" value="1"/>
</dbReference>
<keyword evidence="6 7" id="KW-0472">Membrane</keyword>
<dbReference type="EMBL" id="SACN01000001">
    <property type="protein sequence ID" value="RVT93861.1"/>
    <property type="molecule type" value="Genomic_DNA"/>
</dbReference>
<feature type="transmembrane region" description="Helical" evidence="7">
    <location>
        <begin position="443"/>
        <end position="467"/>
    </location>
</feature>
<dbReference type="Pfam" id="PF11412">
    <property type="entry name" value="DsbD_N"/>
    <property type="match status" value="1"/>
</dbReference>
<dbReference type="InterPro" id="IPR035671">
    <property type="entry name" value="DsbD_gamma"/>
</dbReference>
<dbReference type="RefSeq" id="WP_127742904.1">
    <property type="nucleotide sequence ID" value="NZ_SACN01000001.1"/>
</dbReference>
<keyword evidence="11" id="KW-1185">Reference proteome</keyword>